<evidence type="ECO:0000313" key="2">
    <source>
        <dbReference type="EMBL" id="QCL98019.1"/>
    </source>
</evidence>
<dbReference type="PANTHER" id="PTHR42912:SF80">
    <property type="entry name" value="METHYLTRANSFERASE DOMAIN-CONTAINING PROTEIN"/>
    <property type="match status" value="1"/>
</dbReference>
<organism evidence="2 3">
    <name type="scientific">Agrobacterium tumefaciens</name>
    <dbReference type="NCBI Taxonomy" id="358"/>
    <lineage>
        <taxon>Bacteria</taxon>
        <taxon>Pseudomonadati</taxon>
        <taxon>Pseudomonadota</taxon>
        <taxon>Alphaproteobacteria</taxon>
        <taxon>Hyphomicrobiales</taxon>
        <taxon>Rhizobiaceae</taxon>
        <taxon>Rhizobium/Agrobacterium group</taxon>
        <taxon>Agrobacterium</taxon>
        <taxon>Agrobacterium tumefaciens complex</taxon>
    </lineage>
</organism>
<proteinExistence type="predicted"/>
<dbReference type="Proteomes" id="UP000298649">
    <property type="component" value="Plasmid pAtCFBP7129a"/>
</dbReference>
<geneLocation type="plasmid" evidence="3">
    <name>patcfbp7129a</name>
</geneLocation>
<dbReference type="InterPro" id="IPR013216">
    <property type="entry name" value="Methyltransf_11"/>
</dbReference>
<keyword evidence="2" id="KW-0489">Methyltransferase</keyword>
<dbReference type="GO" id="GO:0008757">
    <property type="term" value="F:S-adenosylmethionine-dependent methyltransferase activity"/>
    <property type="evidence" value="ECO:0007669"/>
    <property type="project" value="InterPro"/>
</dbReference>
<keyword evidence="2" id="KW-0614">Plasmid</keyword>
<dbReference type="CDD" id="cd02440">
    <property type="entry name" value="AdoMet_MTases"/>
    <property type="match status" value="1"/>
</dbReference>
<dbReference type="EMBL" id="CP039924">
    <property type="protein sequence ID" value="QCL98019.1"/>
    <property type="molecule type" value="Genomic_DNA"/>
</dbReference>
<dbReference type="PANTHER" id="PTHR42912">
    <property type="entry name" value="METHYLTRANSFERASE"/>
    <property type="match status" value="1"/>
</dbReference>
<gene>
    <name evidence="2" type="ORF">CFBP7129_27030</name>
</gene>
<sequence length="183" mass="19901">MELARCAGDTGRDILEIGVGTGLVLPLYPRGSSVTGIDLSAHMLDKAKTRVADRSLSHVKALHVMDGCETTFPDASFDVISLPFVIPLIPDTNRLLSECARVLKPSGEIIIVSRITDSGGAIRLMEQMVSPVAKNIGLSSAFRLDVVEEWLHHNPSFLLTENRTIAPTGYFRLLRLSRPGPVL</sequence>
<dbReference type="GO" id="GO:0032259">
    <property type="term" value="P:methylation"/>
    <property type="evidence" value="ECO:0007669"/>
    <property type="project" value="UniProtKB-KW"/>
</dbReference>
<protein>
    <submittedName>
        <fullName evidence="2">Class I SAM-dependent methyltransferase</fullName>
    </submittedName>
</protein>
<dbReference type="SUPFAM" id="SSF53335">
    <property type="entry name" value="S-adenosyl-L-methionine-dependent methyltransferases"/>
    <property type="match status" value="1"/>
</dbReference>
<evidence type="ECO:0000259" key="1">
    <source>
        <dbReference type="Pfam" id="PF08241"/>
    </source>
</evidence>
<accession>A0A4D7Z5A5</accession>
<dbReference type="InterPro" id="IPR029063">
    <property type="entry name" value="SAM-dependent_MTases_sf"/>
</dbReference>
<feature type="domain" description="Methyltransferase type 11" evidence="1">
    <location>
        <begin position="15"/>
        <end position="111"/>
    </location>
</feature>
<dbReference type="Pfam" id="PF08241">
    <property type="entry name" value="Methyltransf_11"/>
    <property type="match status" value="1"/>
</dbReference>
<dbReference type="AlphaFoldDB" id="A0A4D7Z5A5"/>
<evidence type="ECO:0000313" key="3">
    <source>
        <dbReference type="Proteomes" id="UP000298649"/>
    </source>
</evidence>
<reference evidence="2 3" key="1">
    <citation type="submission" date="2019-04" db="EMBL/GenBank/DDBJ databases">
        <title>Complete genome sequence of Agrobacterium tumefaciens CFBP7129.</title>
        <authorList>
            <person name="Haryono M."/>
            <person name="Lin Y.-C."/>
            <person name="Lai E.-M."/>
            <person name="Kuo C.-H."/>
        </authorList>
    </citation>
    <scope>NUCLEOTIDE SEQUENCE [LARGE SCALE GENOMIC DNA]</scope>
    <source>
        <strain evidence="2 3">CFBP7129</strain>
        <plasmid evidence="3">patcfbp7129a</plasmid>
    </source>
</reference>
<dbReference type="Gene3D" id="3.40.50.150">
    <property type="entry name" value="Vaccinia Virus protein VP39"/>
    <property type="match status" value="1"/>
</dbReference>
<name>A0A4D7Z5A5_AGRTU</name>
<dbReference type="InterPro" id="IPR050508">
    <property type="entry name" value="Methyltransf_Superfamily"/>
</dbReference>
<keyword evidence="2" id="KW-0808">Transferase</keyword>